<feature type="compositionally biased region" description="Polar residues" evidence="1">
    <location>
        <begin position="107"/>
        <end position="116"/>
    </location>
</feature>
<evidence type="ECO:0000313" key="2">
    <source>
        <dbReference type="EMBL" id="PTB78915.1"/>
    </source>
</evidence>
<evidence type="ECO:0000313" key="3">
    <source>
        <dbReference type="Proteomes" id="UP000240760"/>
    </source>
</evidence>
<dbReference type="EMBL" id="KZ679129">
    <property type="protein sequence ID" value="PTB78915.1"/>
    <property type="molecule type" value="Genomic_DNA"/>
</dbReference>
<dbReference type="AlphaFoldDB" id="A0A2T4CBJ6"/>
<feature type="region of interest" description="Disordered" evidence="1">
    <location>
        <begin position="95"/>
        <end position="116"/>
    </location>
</feature>
<reference evidence="2 3" key="1">
    <citation type="submission" date="2016-07" db="EMBL/GenBank/DDBJ databases">
        <title>Multiple horizontal gene transfer events from other fungi enriched the ability of initially mycotrophic Trichoderma (Ascomycota) to feed on dead plant biomass.</title>
        <authorList>
            <consortium name="DOE Joint Genome Institute"/>
            <person name="Aerts A."/>
            <person name="Atanasova L."/>
            <person name="Chenthamara K."/>
            <person name="Zhang J."/>
            <person name="Grujic M."/>
            <person name="Henrissat B."/>
            <person name="Kuo A."/>
            <person name="Salamov A."/>
            <person name="Lipzen A."/>
            <person name="Labutti K."/>
            <person name="Barry K."/>
            <person name="Miao Y."/>
            <person name="Rahimi M.J."/>
            <person name="Shen Q."/>
            <person name="Grigoriev I.V."/>
            <person name="Kubicek C.P."/>
            <person name="Druzhinina I.S."/>
        </authorList>
    </citation>
    <scope>NUCLEOTIDE SEQUENCE [LARGE SCALE GENOMIC DNA]</scope>
    <source>
        <strain evidence="2 3">ATCC 18648</strain>
    </source>
</reference>
<name>A0A2T4CBJ6_TRILO</name>
<gene>
    <name evidence="2" type="ORF">M440DRAFT_1400041</name>
</gene>
<proteinExistence type="predicted"/>
<keyword evidence="3" id="KW-1185">Reference proteome</keyword>
<dbReference type="STRING" id="983965.A0A2T4CBJ6"/>
<sequence>MPKISLDHFFQDVGPCHVHESMRVRKPHLQDKPRVTLCLLCDRPFCDEHKGKRYGVCEINHVTYYRNHPELRNAIYRTYDDWMKDYDEMMFGEMSADEGRKEDAPAATNTGNKLDS</sequence>
<dbReference type="Proteomes" id="UP000240760">
    <property type="component" value="Unassembled WGS sequence"/>
</dbReference>
<evidence type="ECO:0000256" key="1">
    <source>
        <dbReference type="SAM" id="MobiDB-lite"/>
    </source>
</evidence>
<accession>A0A2T4CBJ6</accession>
<protein>
    <submittedName>
        <fullName evidence="2">Uncharacterized protein</fullName>
    </submittedName>
</protein>
<dbReference type="OrthoDB" id="4976116at2759"/>
<organism evidence="2 3">
    <name type="scientific">Trichoderma longibrachiatum ATCC 18648</name>
    <dbReference type="NCBI Taxonomy" id="983965"/>
    <lineage>
        <taxon>Eukaryota</taxon>
        <taxon>Fungi</taxon>
        <taxon>Dikarya</taxon>
        <taxon>Ascomycota</taxon>
        <taxon>Pezizomycotina</taxon>
        <taxon>Sordariomycetes</taxon>
        <taxon>Hypocreomycetidae</taxon>
        <taxon>Hypocreales</taxon>
        <taxon>Hypocreaceae</taxon>
        <taxon>Trichoderma</taxon>
    </lineage>
</organism>